<dbReference type="PRINTS" id="PR00385">
    <property type="entry name" value="P450"/>
</dbReference>
<evidence type="ECO:0000256" key="8">
    <source>
        <dbReference type="PIRSR" id="PIRSR602401-1"/>
    </source>
</evidence>
<comment type="cofactor">
    <cofactor evidence="1 8">
        <name>heme</name>
        <dbReference type="ChEBI" id="CHEBI:30413"/>
    </cofactor>
</comment>
<evidence type="ECO:0000256" key="5">
    <source>
        <dbReference type="ARBA" id="ARBA00023002"/>
    </source>
</evidence>
<feature type="binding site" description="axial binding residue" evidence="8">
    <location>
        <position position="435"/>
    </location>
    <ligand>
        <name>heme</name>
        <dbReference type="ChEBI" id="CHEBI:30413"/>
    </ligand>
    <ligandPart>
        <name>Fe</name>
        <dbReference type="ChEBI" id="CHEBI:18248"/>
    </ligandPart>
</feature>
<dbReference type="STRING" id="1448321.A0A317VVR0"/>
<dbReference type="CDD" id="cd11058">
    <property type="entry name" value="CYP60B-like"/>
    <property type="match status" value="1"/>
</dbReference>
<dbReference type="Proteomes" id="UP000247233">
    <property type="component" value="Unassembled WGS sequence"/>
</dbReference>
<dbReference type="InterPro" id="IPR017972">
    <property type="entry name" value="Cyt_P450_CS"/>
</dbReference>
<dbReference type="Gene3D" id="1.10.630.10">
    <property type="entry name" value="Cytochrome P450"/>
    <property type="match status" value="1"/>
</dbReference>
<gene>
    <name evidence="10" type="ORF">BO70DRAFT_293944</name>
</gene>
<evidence type="ECO:0000313" key="10">
    <source>
        <dbReference type="EMBL" id="PWY78383.1"/>
    </source>
</evidence>
<dbReference type="PRINTS" id="PR00463">
    <property type="entry name" value="EP450I"/>
</dbReference>
<keyword evidence="5 9" id="KW-0560">Oxidoreductase</keyword>
<dbReference type="GO" id="GO:0004497">
    <property type="term" value="F:monooxygenase activity"/>
    <property type="evidence" value="ECO:0007669"/>
    <property type="project" value="UniProtKB-KW"/>
</dbReference>
<dbReference type="AlphaFoldDB" id="A0A317VVR0"/>
<organism evidence="10 11">
    <name type="scientific">Aspergillus heteromorphus CBS 117.55</name>
    <dbReference type="NCBI Taxonomy" id="1448321"/>
    <lineage>
        <taxon>Eukaryota</taxon>
        <taxon>Fungi</taxon>
        <taxon>Dikarya</taxon>
        <taxon>Ascomycota</taxon>
        <taxon>Pezizomycotina</taxon>
        <taxon>Eurotiomycetes</taxon>
        <taxon>Eurotiomycetidae</taxon>
        <taxon>Eurotiales</taxon>
        <taxon>Aspergillaceae</taxon>
        <taxon>Aspergillus</taxon>
        <taxon>Aspergillus subgen. Circumdati</taxon>
    </lineage>
</organism>
<dbReference type="OrthoDB" id="1470350at2759"/>
<dbReference type="PANTHER" id="PTHR24305:SF230">
    <property type="entry name" value="P450, PUTATIVE (EUROFUNG)-RELATED"/>
    <property type="match status" value="1"/>
</dbReference>
<dbReference type="GO" id="GO:0045122">
    <property type="term" value="P:aflatoxin biosynthetic process"/>
    <property type="evidence" value="ECO:0007669"/>
    <property type="project" value="UniProtKB-ARBA"/>
</dbReference>
<sequence>MFAAIVFAGVLFLIYNVAGVIWNLFLHPLHHIPGPKTWIAFPLLRRLSEVRGLLERDLRAFHATYGEAVRYGPAEVSFITAQAWKDIYGHGHQQFQKVLNSASNPKDIISANNADHTRHRRALAHAFSAKGLQAQEPVLIAYVDKLISRLHDVAESRLPVDMVKWYNLTTFDLIGDLAYGEPFGGLDSSQYHHWVSTIFQSVRALSFIKLKDVYPLVFWILVPWFPKGLQEAREKQLQHSTETVQKRLQSKVDRGHADFMQSMLRHRGEKDELTDEELEANANILIIAGSETTATLLSGLTFWLLRSPECLEKVVQEVRSTLETEDDITFNNVSSKLPYMLACIEEGLRMYPPVPTGLLRWTPSWPVEISGVQVAPHSNVCVNQYSAYLSPTNFHKPERFIPERWLPEAKTDPSSPFFDDQRNVLQPFSIGPRNCIGKNLAYAEMRVMLARVLWNFDLELAPESATWSEQKTYTLWHKPPLMCKLTKRNA</sequence>
<keyword evidence="6 8" id="KW-0408">Iron</keyword>
<dbReference type="GeneID" id="37061694"/>
<dbReference type="InterPro" id="IPR002401">
    <property type="entry name" value="Cyt_P450_E_grp-I"/>
</dbReference>
<evidence type="ECO:0000256" key="2">
    <source>
        <dbReference type="ARBA" id="ARBA00010617"/>
    </source>
</evidence>
<dbReference type="PROSITE" id="PS00086">
    <property type="entry name" value="CYTOCHROME_P450"/>
    <property type="match status" value="1"/>
</dbReference>
<protein>
    <submittedName>
        <fullName evidence="10">Cytochrome P450</fullName>
    </submittedName>
</protein>
<evidence type="ECO:0000256" key="1">
    <source>
        <dbReference type="ARBA" id="ARBA00001971"/>
    </source>
</evidence>
<dbReference type="InterPro" id="IPR036396">
    <property type="entry name" value="Cyt_P450_sf"/>
</dbReference>
<evidence type="ECO:0000256" key="6">
    <source>
        <dbReference type="ARBA" id="ARBA00023004"/>
    </source>
</evidence>
<reference evidence="10 11" key="1">
    <citation type="submission" date="2016-12" db="EMBL/GenBank/DDBJ databases">
        <title>The genomes of Aspergillus section Nigri reveals drivers in fungal speciation.</title>
        <authorList>
            <consortium name="DOE Joint Genome Institute"/>
            <person name="Vesth T.C."/>
            <person name="Nybo J."/>
            <person name="Theobald S."/>
            <person name="Brandl J."/>
            <person name="Frisvad J.C."/>
            <person name="Nielsen K.F."/>
            <person name="Lyhne E.K."/>
            <person name="Kogle M.E."/>
            <person name="Kuo A."/>
            <person name="Riley R."/>
            <person name="Clum A."/>
            <person name="Nolan M."/>
            <person name="Lipzen A."/>
            <person name="Salamov A."/>
            <person name="Henrissat B."/>
            <person name="Wiebenga A."/>
            <person name="De Vries R.P."/>
            <person name="Grigoriev I.V."/>
            <person name="Mortensen U.H."/>
            <person name="Andersen M.R."/>
            <person name="Baker S.E."/>
        </authorList>
    </citation>
    <scope>NUCLEOTIDE SEQUENCE [LARGE SCALE GENOMIC DNA]</scope>
    <source>
        <strain evidence="10 11">CBS 117.55</strain>
    </source>
</reference>
<dbReference type="SUPFAM" id="SSF48264">
    <property type="entry name" value="Cytochrome P450"/>
    <property type="match status" value="1"/>
</dbReference>
<dbReference type="VEuPathDB" id="FungiDB:BO70DRAFT_293944"/>
<dbReference type="EMBL" id="MSFL01000017">
    <property type="protein sequence ID" value="PWY78383.1"/>
    <property type="molecule type" value="Genomic_DNA"/>
</dbReference>
<evidence type="ECO:0000256" key="4">
    <source>
        <dbReference type="ARBA" id="ARBA00022723"/>
    </source>
</evidence>
<proteinExistence type="inferred from homology"/>
<dbReference type="Pfam" id="PF00067">
    <property type="entry name" value="p450"/>
    <property type="match status" value="1"/>
</dbReference>
<dbReference type="PANTHER" id="PTHR24305">
    <property type="entry name" value="CYTOCHROME P450"/>
    <property type="match status" value="1"/>
</dbReference>
<dbReference type="RefSeq" id="XP_025398324.1">
    <property type="nucleotide sequence ID" value="XM_025539457.1"/>
</dbReference>
<keyword evidence="4 8" id="KW-0479">Metal-binding</keyword>
<dbReference type="FunFam" id="1.10.630.10:FF:000047">
    <property type="entry name" value="Cytochrome P450 monooxygenase"/>
    <property type="match status" value="1"/>
</dbReference>
<evidence type="ECO:0000313" key="11">
    <source>
        <dbReference type="Proteomes" id="UP000247233"/>
    </source>
</evidence>
<name>A0A317VVR0_9EURO</name>
<dbReference type="InterPro" id="IPR001128">
    <property type="entry name" value="Cyt_P450"/>
</dbReference>
<comment type="similarity">
    <text evidence="2 9">Belongs to the cytochrome P450 family.</text>
</comment>
<keyword evidence="7 9" id="KW-0503">Monooxygenase</keyword>
<evidence type="ECO:0000256" key="7">
    <source>
        <dbReference type="ARBA" id="ARBA00023033"/>
    </source>
</evidence>
<keyword evidence="3 8" id="KW-0349">Heme</keyword>
<comment type="caution">
    <text evidence="10">The sequence shown here is derived from an EMBL/GenBank/DDBJ whole genome shotgun (WGS) entry which is preliminary data.</text>
</comment>
<dbReference type="InterPro" id="IPR050121">
    <property type="entry name" value="Cytochrome_P450_monoxygenase"/>
</dbReference>
<evidence type="ECO:0000256" key="3">
    <source>
        <dbReference type="ARBA" id="ARBA00022617"/>
    </source>
</evidence>
<accession>A0A317VVR0</accession>
<dbReference type="GO" id="GO:0020037">
    <property type="term" value="F:heme binding"/>
    <property type="evidence" value="ECO:0007669"/>
    <property type="project" value="InterPro"/>
</dbReference>
<evidence type="ECO:0000256" key="9">
    <source>
        <dbReference type="RuleBase" id="RU000461"/>
    </source>
</evidence>
<dbReference type="GO" id="GO:0005506">
    <property type="term" value="F:iron ion binding"/>
    <property type="evidence" value="ECO:0007669"/>
    <property type="project" value="InterPro"/>
</dbReference>
<keyword evidence="11" id="KW-1185">Reference proteome</keyword>
<dbReference type="GO" id="GO:0016705">
    <property type="term" value="F:oxidoreductase activity, acting on paired donors, with incorporation or reduction of molecular oxygen"/>
    <property type="evidence" value="ECO:0007669"/>
    <property type="project" value="InterPro"/>
</dbReference>